<sequence length="135" mass="14648">MFNRDFSHENSSLASSLPSAAANPKCRRPLRGAKNDACWTGGVANVVVGSGFVPEMEARPKAKGKALTEADSAHPAKDALSLALDRTQYSFGYSSNVGEQVRTGNRTLTWRPSGREVFTLVLVAFCPRHRHRFGA</sequence>
<dbReference type="AlphaFoldDB" id="K0S7R4"/>
<name>K0S7R4_THAOC</name>
<organism evidence="2 3">
    <name type="scientific">Thalassiosira oceanica</name>
    <name type="common">Marine diatom</name>
    <dbReference type="NCBI Taxonomy" id="159749"/>
    <lineage>
        <taxon>Eukaryota</taxon>
        <taxon>Sar</taxon>
        <taxon>Stramenopiles</taxon>
        <taxon>Ochrophyta</taxon>
        <taxon>Bacillariophyta</taxon>
        <taxon>Coscinodiscophyceae</taxon>
        <taxon>Thalassiosirophycidae</taxon>
        <taxon>Thalassiosirales</taxon>
        <taxon>Thalassiosiraceae</taxon>
        <taxon>Thalassiosira</taxon>
    </lineage>
</organism>
<gene>
    <name evidence="2" type="ORF">THAOC_17264</name>
</gene>
<protein>
    <submittedName>
        <fullName evidence="2">Uncharacterized protein</fullName>
    </submittedName>
</protein>
<feature type="non-terminal residue" evidence="2">
    <location>
        <position position="135"/>
    </location>
</feature>
<evidence type="ECO:0000256" key="1">
    <source>
        <dbReference type="SAM" id="MobiDB-lite"/>
    </source>
</evidence>
<feature type="region of interest" description="Disordered" evidence="1">
    <location>
        <begin position="1"/>
        <end position="24"/>
    </location>
</feature>
<reference evidence="2 3" key="1">
    <citation type="journal article" date="2012" name="Genome Biol.">
        <title>Genome and low-iron response of an oceanic diatom adapted to chronic iron limitation.</title>
        <authorList>
            <person name="Lommer M."/>
            <person name="Specht M."/>
            <person name="Roy A.S."/>
            <person name="Kraemer L."/>
            <person name="Andreson R."/>
            <person name="Gutowska M.A."/>
            <person name="Wolf J."/>
            <person name="Bergner S.V."/>
            <person name="Schilhabel M.B."/>
            <person name="Klostermeier U.C."/>
            <person name="Beiko R.G."/>
            <person name="Rosenstiel P."/>
            <person name="Hippler M."/>
            <person name="Laroche J."/>
        </authorList>
    </citation>
    <scope>NUCLEOTIDE SEQUENCE [LARGE SCALE GENOMIC DNA]</scope>
    <source>
        <strain evidence="2 3">CCMP1005</strain>
    </source>
</reference>
<dbReference type="Proteomes" id="UP000266841">
    <property type="component" value="Unassembled WGS sequence"/>
</dbReference>
<evidence type="ECO:0000313" key="3">
    <source>
        <dbReference type="Proteomes" id="UP000266841"/>
    </source>
</evidence>
<accession>K0S7R4</accession>
<evidence type="ECO:0000313" key="2">
    <source>
        <dbReference type="EMBL" id="EJK62138.1"/>
    </source>
</evidence>
<dbReference type="EMBL" id="AGNL01019098">
    <property type="protein sequence ID" value="EJK62138.1"/>
    <property type="molecule type" value="Genomic_DNA"/>
</dbReference>
<proteinExistence type="predicted"/>
<feature type="compositionally biased region" description="Low complexity" evidence="1">
    <location>
        <begin position="10"/>
        <end position="24"/>
    </location>
</feature>
<comment type="caution">
    <text evidence="2">The sequence shown here is derived from an EMBL/GenBank/DDBJ whole genome shotgun (WGS) entry which is preliminary data.</text>
</comment>
<keyword evidence="3" id="KW-1185">Reference proteome</keyword>